<dbReference type="RefSeq" id="WP_144812704.1">
    <property type="nucleotide sequence ID" value="NZ_VLKP01000003.1"/>
</dbReference>
<dbReference type="OrthoDB" id="5949373at2"/>
<reference evidence="1 2" key="1">
    <citation type="journal article" date="2015" name="Stand. Genomic Sci.">
        <title>Genomic Encyclopedia of Bacterial and Archaeal Type Strains, Phase III: the genomes of soil and plant-associated and newly described type strains.</title>
        <authorList>
            <person name="Whitman W.B."/>
            <person name="Woyke T."/>
            <person name="Klenk H.P."/>
            <person name="Zhou Y."/>
            <person name="Lilburn T.G."/>
            <person name="Beck B.J."/>
            <person name="De Vos P."/>
            <person name="Vandamme P."/>
            <person name="Eisen J.A."/>
            <person name="Garrity G."/>
            <person name="Hugenholtz P."/>
            <person name="Kyrpides N.C."/>
        </authorList>
    </citation>
    <scope>NUCLEOTIDE SEQUENCE [LARGE SCALE GENOMIC DNA]</scope>
    <source>
        <strain evidence="1 2">CGMCC 1.10136</strain>
    </source>
</reference>
<protein>
    <submittedName>
        <fullName evidence="1">Uncharacterized protein DUF3348</fullName>
    </submittedName>
</protein>
<evidence type="ECO:0000313" key="2">
    <source>
        <dbReference type="Proteomes" id="UP000316471"/>
    </source>
</evidence>
<accession>A0A562LYB5</accession>
<name>A0A562LYB5_9GAMM</name>
<keyword evidence="2" id="KW-1185">Reference proteome</keyword>
<dbReference type="InterPro" id="IPR021783">
    <property type="entry name" value="DUF3348"/>
</dbReference>
<dbReference type="Proteomes" id="UP000316471">
    <property type="component" value="Unassembled WGS sequence"/>
</dbReference>
<evidence type="ECO:0000313" key="1">
    <source>
        <dbReference type="EMBL" id="TWI12616.1"/>
    </source>
</evidence>
<organism evidence="1 2">
    <name type="scientific">Aerolutibacter ruishenii</name>
    <dbReference type="NCBI Taxonomy" id="686800"/>
    <lineage>
        <taxon>Bacteria</taxon>
        <taxon>Pseudomonadati</taxon>
        <taxon>Pseudomonadota</taxon>
        <taxon>Gammaproteobacteria</taxon>
        <taxon>Lysobacterales</taxon>
        <taxon>Lysobacteraceae</taxon>
        <taxon>Aerolutibacter</taxon>
    </lineage>
</organism>
<proteinExistence type="predicted"/>
<dbReference type="EMBL" id="VLKP01000003">
    <property type="protein sequence ID" value="TWI12616.1"/>
    <property type="molecule type" value="Genomic_DNA"/>
</dbReference>
<sequence>MQQAAVVADTFVCNPAYQGRGPGPYACKIVRFQQDPPVHNALRGPAPALHRLLARLGEVEAAPAAPSLTAQLSQWLEWTHAVALSSALDARPAAPTADATATLSFDGSECARVRAALVTVIVGDRAFASPQDAAAPSAAGNTDTPSPDATFFRQRHAALQQVMDADISHLRGRLRGLLTQQAPELAQLAAMDAVMERALGRQERALLSTLPEWLCRHFDRLHLAAAAAPDAISPSARWLDVFRQDMQSLLLAELDLRLQPSEGLVAALRSTVTA</sequence>
<dbReference type="Pfam" id="PF11828">
    <property type="entry name" value="DUF3348"/>
    <property type="match status" value="1"/>
</dbReference>
<dbReference type="AlphaFoldDB" id="A0A562LYB5"/>
<gene>
    <name evidence="1" type="ORF">IP93_00960</name>
</gene>
<comment type="caution">
    <text evidence="1">The sequence shown here is derived from an EMBL/GenBank/DDBJ whole genome shotgun (WGS) entry which is preliminary data.</text>
</comment>